<gene>
    <name evidence="1" type="ORF">N508_001018</name>
</gene>
<dbReference type="RefSeq" id="WP_023275315.1">
    <property type="nucleotide sequence ID" value="NZ_CP097562.1"/>
</dbReference>
<protein>
    <submittedName>
        <fullName evidence="1">Uncharacterized protein</fullName>
    </submittedName>
</protein>
<dbReference type="AlphaFoldDB" id="V2QE83"/>
<sequence length="192" mass="22047">MNSDTLINDLSVVREYFSHNLRTSTAMVVATVSLFKFGLSDDSDSMADMIVESAYFLDVYDKGMEILFNYILGKPIRNDKETFDPVKITGKVIEDLKNTVKEQNINIFCCFENMNTCETNSYVAKALLELILCEEIRKCNAEMTISSRDNVLCIKKTTETKNPEIYKIFAKFFAEFSIEFTYTLDTITLRFA</sequence>
<evidence type="ECO:0000313" key="2">
    <source>
        <dbReference type="Proteomes" id="UP000017429"/>
    </source>
</evidence>
<dbReference type="EMBL" id="CP097562">
    <property type="protein sequence ID" value="USF23945.1"/>
    <property type="molecule type" value="Genomic_DNA"/>
</dbReference>
<reference evidence="1" key="1">
    <citation type="journal article" date="2014" name="Genome Announc.">
        <title>Draft genome sequences of the altered schaedler flora, a defined bacterial community from gnotobiotic mice.</title>
        <authorList>
            <person name="Wannemuehler M.J."/>
            <person name="Overstreet A.M."/>
            <person name="Ward D.V."/>
            <person name="Phillips G.J."/>
        </authorList>
    </citation>
    <scope>NUCLEOTIDE SEQUENCE</scope>
    <source>
        <strain evidence="1">ASF457</strain>
    </source>
</reference>
<reference evidence="1" key="3">
    <citation type="submission" date="2022-06" db="EMBL/GenBank/DDBJ databases">
        <title>Resources to Facilitate Use of the Altered Schaedler Flora (ASF) Mouse Model to Study Microbiome Function.</title>
        <authorList>
            <person name="Proctor A."/>
            <person name="Parvinroo S."/>
            <person name="Richie T."/>
            <person name="Jia X."/>
            <person name="Lee S.T.M."/>
            <person name="Karp P.D."/>
            <person name="Paley S."/>
            <person name="Kostic A.D."/>
            <person name="Pierre J.F."/>
            <person name="Wannemuehler M.J."/>
            <person name="Phillips G.J."/>
        </authorList>
    </citation>
    <scope>NUCLEOTIDE SEQUENCE</scope>
    <source>
        <strain evidence="1">ASF457</strain>
    </source>
</reference>
<reference evidence="1" key="2">
    <citation type="submission" date="2022-05" db="EMBL/GenBank/DDBJ databases">
        <authorList>
            <person name="Proctor A.L."/>
            <person name="Phillips G.J."/>
            <person name="Wannemuehler M.J."/>
        </authorList>
    </citation>
    <scope>NUCLEOTIDE SEQUENCE</scope>
    <source>
        <strain evidence="1">ASF457</strain>
    </source>
</reference>
<evidence type="ECO:0000313" key="1">
    <source>
        <dbReference type="EMBL" id="USF23945.1"/>
    </source>
</evidence>
<accession>V2QE83</accession>
<dbReference type="eggNOG" id="ENOG5030VZP">
    <property type="taxonomic scope" value="Bacteria"/>
</dbReference>
<dbReference type="OrthoDB" id="9793418at2"/>
<proteinExistence type="predicted"/>
<keyword evidence="2" id="KW-1185">Reference proteome</keyword>
<organism evidence="1 2">
    <name type="scientific">Mucispirillum schaedleri ASF457</name>
    <dbReference type="NCBI Taxonomy" id="1379858"/>
    <lineage>
        <taxon>Bacteria</taxon>
        <taxon>Pseudomonadati</taxon>
        <taxon>Deferribacterota</taxon>
        <taxon>Deferribacteres</taxon>
        <taxon>Deferribacterales</taxon>
        <taxon>Mucispirillaceae</taxon>
        <taxon>Mucispirillum</taxon>
    </lineage>
</organism>
<dbReference type="Proteomes" id="UP000017429">
    <property type="component" value="Chromosome"/>
</dbReference>
<name>V2QE83_9BACT</name>
<dbReference type="KEGG" id="msch:N508_001018"/>